<gene>
    <name evidence="2" type="ORF">AVDCRST_MAG35-794</name>
</gene>
<proteinExistence type="predicted"/>
<dbReference type="EMBL" id="CADCUY010000164">
    <property type="protein sequence ID" value="CAA9399018.1"/>
    <property type="molecule type" value="Genomic_DNA"/>
</dbReference>
<feature type="non-terminal residue" evidence="2">
    <location>
        <position position="1"/>
    </location>
</feature>
<feature type="non-terminal residue" evidence="2">
    <location>
        <position position="38"/>
    </location>
</feature>
<organism evidence="2">
    <name type="scientific">uncultured Quadrisphaera sp</name>
    <dbReference type="NCBI Taxonomy" id="904978"/>
    <lineage>
        <taxon>Bacteria</taxon>
        <taxon>Bacillati</taxon>
        <taxon>Actinomycetota</taxon>
        <taxon>Actinomycetes</taxon>
        <taxon>Kineosporiales</taxon>
        <taxon>Kineosporiaceae</taxon>
        <taxon>Quadrisphaera</taxon>
        <taxon>environmental samples</taxon>
    </lineage>
</organism>
<feature type="region of interest" description="Disordered" evidence="1">
    <location>
        <begin position="1"/>
        <end position="38"/>
    </location>
</feature>
<sequence>ASDGRAEVPRGRRARAPRRVLHVRRSCGRRPGAGRGRV</sequence>
<evidence type="ECO:0000313" key="2">
    <source>
        <dbReference type="EMBL" id="CAA9399018.1"/>
    </source>
</evidence>
<feature type="compositionally biased region" description="Basic residues" evidence="1">
    <location>
        <begin position="11"/>
        <end position="28"/>
    </location>
</feature>
<protein>
    <submittedName>
        <fullName evidence="2">Uncharacterized protein</fullName>
    </submittedName>
</protein>
<dbReference type="AlphaFoldDB" id="A0A6J4NYN4"/>
<evidence type="ECO:0000256" key="1">
    <source>
        <dbReference type="SAM" id="MobiDB-lite"/>
    </source>
</evidence>
<name>A0A6J4NYN4_9ACTN</name>
<feature type="compositionally biased region" description="Basic and acidic residues" evidence="1">
    <location>
        <begin position="1"/>
        <end position="10"/>
    </location>
</feature>
<reference evidence="2" key="1">
    <citation type="submission" date="2020-02" db="EMBL/GenBank/DDBJ databases">
        <authorList>
            <person name="Meier V. D."/>
        </authorList>
    </citation>
    <scope>NUCLEOTIDE SEQUENCE</scope>
    <source>
        <strain evidence="2">AVDCRST_MAG35</strain>
    </source>
</reference>
<accession>A0A6J4NYN4</accession>